<dbReference type="Gene3D" id="3.30.160.60">
    <property type="entry name" value="Classic Zinc Finger"/>
    <property type="match status" value="1"/>
</dbReference>
<feature type="compositionally biased region" description="Polar residues" evidence="1">
    <location>
        <begin position="162"/>
        <end position="173"/>
    </location>
</feature>
<dbReference type="CDD" id="cd00085">
    <property type="entry name" value="HNHc"/>
    <property type="match status" value="1"/>
</dbReference>
<feature type="compositionally biased region" description="Basic and acidic residues" evidence="1">
    <location>
        <begin position="150"/>
        <end position="160"/>
    </location>
</feature>
<dbReference type="Gene3D" id="1.10.30.50">
    <property type="match status" value="1"/>
</dbReference>
<accession>A0A6C0C9J9</accession>
<sequence length="317" mass="36021">MKTQSCYISDKSKKIILERQNHRCANNPDVNLFRIGDFSCPLWESTRRGVFTDPLYEIDHVIEFSLTSDNNIENLQALCSYCHSFKTKSFRKELSLARKKGIIGDYDGTTKVVSKKKLANENSNTSGSDEDFSDIESSTSYEDSADNFSDLDRSTSHEDSVDNFSDIESSDTECNVNKPARKKNVCPKCGVTLGSRSSYHYHIRRDDCTTKVRGNLGKRRNGEKVQKKVTCNVCNKEYDKGNYVRHLKTDKHIENLAIYNKNDSIDGSKNTINGDRGQINLDNSVHTNIDKSVSNHIVNNTYLVPYLFYDINDLTTV</sequence>
<name>A0A6C0C9J9_9ZZZZ</name>
<dbReference type="AlphaFoldDB" id="A0A6C0C9J9"/>
<dbReference type="InterPro" id="IPR003615">
    <property type="entry name" value="HNH_nuc"/>
</dbReference>
<evidence type="ECO:0000256" key="1">
    <source>
        <dbReference type="SAM" id="MobiDB-lite"/>
    </source>
</evidence>
<organism evidence="3">
    <name type="scientific">viral metagenome</name>
    <dbReference type="NCBI Taxonomy" id="1070528"/>
    <lineage>
        <taxon>unclassified sequences</taxon>
        <taxon>metagenomes</taxon>
        <taxon>organismal metagenomes</taxon>
    </lineage>
</organism>
<evidence type="ECO:0000259" key="2">
    <source>
        <dbReference type="Pfam" id="PF01844"/>
    </source>
</evidence>
<protein>
    <recommendedName>
        <fullName evidence="2">HNH domain-containing protein</fullName>
    </recommendedName>
</protein>
<dbReference type="GO" id="GO:0003676">
    <property type="term" value="F:nucleic acid binding"/>
    <property type="evidence" value="ECO:0007669"/>
    <property type="project" value="InterPro"/>
</dbReference>
<feature type="domain" description="HNH" evidence="2">
    <location>
        <begin position="55"/>
        <end position="88"/>
    </location>
</feature>
<evidence type="ECO:0000313" key="3">
    <source>
        <dbReference type="EMBL" id="QHT01416.1"/>
    </source>
</evidence>
<dbReference type="InterPro" id="IPR002711">
    <property type="entry name" value="HNH"/>
</dbReference>
<reference evidence="3" key="1">
    <citation type="journal article" date="2020" name="Nature">
        <title>Giant virus diversity and host interactions through global metagenomics.</title>
        <authorList>
            <person name="Schulz F."/>
            <person name="Roux S."/>
            <person name="Paez-Espino D."/>
            <person name="Jungbluth S."/>
            <person name="Walsh D.A."/>
            <person name="Denef V.J."/>
            <person name="McMahon K.D."/>
            <person name="Konstantinidis K.T."/>
            <person name="Eloe-Fadrosh E.A."/>
            <person name="Kyrpides N.C."/>
            <person name="Woyke T."/>
        </authorList>
    </citation>
    <scope>NUCLEOTIDE SEQUENCE</scope>
    <source>
        <strain evidence="3">GVMAG-M-3300020192-26</strain>
    </source>
</reference>
<proteinExistence type="predicted"/>
<dbReference type="GO" id="GO:0008270">
    <property type="term" value="F:zinc ion binding"/>
    <property type="evidence" value="ECO:0007669"/>
    <property type="project" value="InterPro"/>
</dbReference>
<dbReference type="Pfam" id="PF01844">
    <property type="entry name" value="HNH"/>
    <property type="match status" value="1"/>
</dbReference>
<feature type="region of interest" description="Disordered" evidence="1">
    <location>
        <begin position="120"/>
        <end position="173"/>
    </location>
</feature>
<dbReference type="GO" id="GO:0004519">
    <property type="term" value="F:endonuclease activity"/>
    <property type="evidence" value="ECO:0007669"/>
    <property type="project" value="InterPro"/>
</dbReference>
<dbReference type="EMBL" id="MN739372">
    <property type="protein sequence ID" value="QHT01416.1"/>
    <property type="molecule type" value="Genomic_DNA"/>
</dbReference>